<keyword evidence="3" id="KW-0805">Transcription regulation</keyword>
<dbReference type="InterPro" id="IPR004979">
    <property type="entry name" value="TF_AP2"/>
</dbReference>
<feature type="domain" description="Transcription factor AP-2 C-terminal" evidence="8">
    <location>
        <begin position="408"/>
        <end position="598"/>
    </location>
</feature>
<feature type="region of interest" description="Disordered" evidence="7">
    <location>
        <begin position="357"/>
        <end position="397"/>
    </location>
</feature>
<name>A0A1X7VNF5_AMPQE</name>
<dbReference type="PANTHER" id="PTHR10812:SF17">
    <property type="entry name" value="TRANSCRIPTION FACTOR AP-2, ISOFORM D"/>
    <property type="match status" value="1"/>
</dbReference>
<reference evidence="10" key="1">
    <citation type="journal article" date="2010" name="Nature">
        <title>The Amphimedon queenslandica genome and the evolution of animal complexity.</title>
        <authorList>
            <person name="Srivastava M."/>
            <person name="Simakov O."/>
            <person name="Chapman J."/>
            <person name="Fahey B."/>
            <person name="Gauthier M.E."/>
            <person name="Mitros T."/>
            <person name="Richards G.S."/>
            <person name="Conaco C."/>
            <person name="Dacre M."/>
            <person name="Hellsten U."/>
            <person name="Larroux C."/>
            <person name="Putnam N.H."/>
            <person name="Stanke M."/>
            <person name="Adamska M."/>
            <person name="Darling A."/>
            <person name="Degnan S.M."/>
            <person name="Oakley T.H."/>
            <person name="Plachetzki D.C."/>
            <person name="Zhai Y."/>
            <person name="Adamski M."/>
            <person name="Calcino A."/>
            <person name="Cummins S.F."/>
            <person name="Goodstein D.M."/>
            <person name="Harris C."/>
            <person name="Jackson D.J."/>
            <person name="Leys S.P."/>
            <person name="Shu S."/>
            <person name="Woodcroft B.J."/>
            <person name="Vervoort M."/>
            <person name="Kosik K.S."/>
            <person name="Manning G."/>
            <person name="Degnan B.M."/>
            <person name="Rokhsar D.S."/>
        </authorList>
    </citation>
    <scope>NUCLEOTIDE SEQUENCE [LARGE SCALE GENOMIC DNA]</scope>
</reference>
<feature type="compositionally biased region" description="Polar residues" evidence="7">
    <location>
        <begin position="11"/>
        <end position="21"/>
    </location>
</feature>
<dbReference type="AlphaFoldDB" id="A0A1X7VNF5"/>
<comment type="subcellular location">
    <subcellularLocation>
        <location evidence="1">Nucleus</location>
    </subcellularLocation>
</comment>
<evidence type="ECO:0000256" key="3">
    <source>
        <dbReference type="ARBA" id="ARBA00023015"/>
    </source>
</evidence>
<dbReference type="STRING" id="400682.A0A1X7VNF5"/>
<dbReference type="PRINTS" id="PR01748">
    <property type="entry name" value="AP2TNSCPFCT"/>
</dbReference>
<evidence type="ECO:0000256" key="4">
    <source>
        <dbReference type="ARBA" id="ARBA00023125"/>
    </source>
</evidence>
<dbReference type="KEGG" id="aqu:100637992"/>
<protein>
    <recommendedName>
        <fullName evidence="8">Transcription factor AP-2 C-terminal domain-containing protein</fullName>
    </recommendedName>
</protein>
<feature type="compositionally biased region" description="Polar residues" evidence="7">
    <location>
        <begin position="95"/>
        <end position="122"/>
    </location>
</feature>
<sequence length="671" mass="71620">MERVGRKRSSPVPNGGQSSACPPNRKIQKMDQKEKERLHRLAAEESRRSFQLQPHVAGWPASLLASMTGGSAYDGKRPTGTPPFIYPSMTLVPSLSTPSRASLVPSNSTGSTPILPSPSLQSRPIHHQPPPPSTVKSHLNRSTDGGRPQSEDEAERQKDSSTPTQEMSYTPGGGSSSVYPCLYSPRHISSPFLYMYSHRSPISPMLFVGSPRAPPSIASIPSVESSSGCSSMSEGSLHHGGDTSRDDHGSGMRVAPDEYHVGVTIPPTDEPVSDDECVSSPSLNEDNDGSGENEVIDVVGSQPSLLLPPPPPPVLLSSGNPNLSSIGLSTTTEHRINGYENQAAYTNVIYHSSPANPLQNSSCVSSPSSSRGSTPEPTETNRDDPRGGAVEGGVVGGGGGGDEADDVFCLVPGRLSLLSATQKYKVSLDEVRRRLSGPECLNASVLGGILRRAKSKNGGHHLRQRLEAKGLSLPAGRRKQTELFLLTSLVEGEAVHLAEDFKRLCENYFPHTELAQIIGAQHINSPHVERRISMVQAAQVLIQELQAMVDTVGGPNNLRPDDPCNPYPGLTNFSLLSHGFGNHNISSTLNIIQSYFNDLIRVYEGNKPNVMETGAQQTSGAVFNNGGATPTPPPPSVFQAGGSGQPGRQSLKSKMMKREKKESIACNSVLK</sequence>
<evidence type="ECO:0000259" key="8">
    <source>
        <dbReference type="Pfam" id="PF03299"/>
    </source>
</evidence>
<feature type="compositionally biased region" description="Basic and acidic residues" evidence="7">
    <location>
        <begin position="236"/>
        <end position="260"/>
    </location>
</feature>
<evidence type="ECO:0000256" key="1">
    <source>
        <dbReference type="ARBA" id="ARBA00004123"/>
    </source>
</evidence>
<evidence type="ECO:0000256" key="2">
    <source>
        <dbReference type="ARBA" id="ARBA00007770"/>
    </source>
</evidence>
<proteinExistence type="inferred from homology"/>
<feature type="region of interest" description="Disordered" evidence="7">
    <location>
        <begin position="621"/>
        <end position="671"/>
    </location>
</feature>
<dbReference type="EnsemblMetazoa" id="XM_003383465.2">
    <property type="protein sequence ID" value="XP_003383513.1"/>
    <property type="gene ID" value="LOC100637992"/>
</dbReference>
<accession>A0A1X7VNF5</accession>
<evidence type="ECO:0000256" key="6">
    <source>
        <dbReference type="ARBA" id="ARBA00023242"/>
    </source>
</evidence>
<feature type="compositionally biased region" description="Basic and acidic residues" evidence="7">
    <location>
        <begin position="28"/>
        <end position="38"/>
    </location>
</feature>
<dbReference type="OrthoDB" id="6252992at2759"/>
<gene>
    <name evidence="9" type="primary">100637992</name>
</gene>
<dbReference type="GO" id="GO:0042127">
    <property type="term" value="P:regulation of cell population proliferation"/>
    <property type="evidence" value="ECO:0007669"/>
    <property type="project" value="TreeGrafter"/>
</dbReference>
<evidence type="ECO:0000313" key="9">
    <source>
        <dbReference type="EnsemblMetazoa" id="Aqu2.1.41365_001"/>
    </source>
</evidence>
<evidence type="ECO:0000256" key="5">
    <source>
        <dbReference type="ARBA" id="ARBA00023163"/>
    </source>
</evidence>
<keyword evidence="5" id="KW-0804">Transcription</keyword>
<keyword evidence="6" id="KW-0539">Nucleus</keyword>
<feature type="region of interest" description="Disordered" evidence="7">
    <location>
        <begin position="95"/>
        <end position="176"/>
    </location>
</feature>
<evidence type="ECO:0000313" key="10">
    <source>
        <dbReference type="Proteomes" id="UP000007879"/>
    </source>
</evidence>
<feature type="compositionally biased region" description="Low complexity" evidence="7">
    <location>
        <begin position="361"/>
        <end position="373"/>
    </location>
</feature>
<feature type="compositionally biased region" description="Acidic residues" evidence="7">
    <location>
        <begin position="285"/>
        <end position="295"/>
    </location>
</feature>
<feature type="compositionally biased region" description="Low complexity" evidence="7">
    <location>
        <begin position="218"/>
        <end position="235"/>
    </location>
</feature>
<dbReference type="InterPro" id="IPR013854">
    <property type="entry name" value="TF_AP2_C"/>
</dbReference>
<reference evidence="9" key="2">
    <citation type="submission" date="2017-05" db="UniProtKB">
        <authorList>
            <consortium name="EnsemblMetazoa"/>
        </authorList>
    </citation>
    <scope>IDENTIFICATION</scope>
</reference>
<keyword evidence="4" id="KW-0238">DNA-binding</keyword>
<organism evidence="9">
    <name type="scientific">Amphimedon queenslandica</name>
    <name type="common">Sponge</name>
    <dbReference type="NCBI Taxonomy" id="400682"/>
    <lineage>
        <taxon>Eukaryota</taxon>
        <taxon>Metazoa</taxon>
        <taxon>Porifera</taxon>
        <taxon>Demospongiae</taxon>
        <taxon>Heteroscleromorpha</taxon>
        <taxon>Haplosclerida</taxon>
        <taxon>Niphatidae</taxon>
        <taxon>Amphimedon</taxon>
    </lineage>
</organism>
<dbReference type="EnsemblMetazoa" id="Aqu2.1.41365_001">
    <property type="protein sequence ID" value="Aqu2.1.41365_001"/>
    <property type="gene ID" value="Aqu2.1.41365"/>
</dbReference>
<dbReference type="Pfam" id="PF03299">
    <property type="entry name" value="TF_AP-2"/>
    <property type="match status" value="1"/>
</dbReference>
<comment type="similarity">
    <text evidence="2">Belongs to the AP-2 family.</text>
</comment>
<feature type="region of interest" description="Disordered" evidence="7">
    <location>
        <begin position="218"/>
        <end position="295"/>
    </location>
</feature>
<feature type="compositionally biased region" description="Polar residues" evidence="7">
    <location>
        <begin position="134"/>
        <end position="143"/>
    </location>
</feature>
<feature type="region of interest" description="Disordered" evidence="7">
    <location>
        <begin position="1"/>
        <end position="38"/>
    </location>
</feature>
<evidence type="ECO:0000256" key="7">
    <source>
        <dbReference type="SAM" id="MobiDB-lite"/>
    </source>
</evidence>
<dbReference type="PANTHER" id="PTHR10812">
    <property type="entry name" value="TRANSCRIPTION FACTOR AP-2"/>
    <property type="match status" value="1"/>
</dbReference>
<dbReference type="GO" id="GO:0000981">
    <property type="term" value="F:DNA-binding transcription factor activity, RNA polymerase II-specific"/>
    <property type="evidence" value="ECO:0007669"/>
    <property type="project" value="TreeGrafter"/>
</dbReference>
<dbReference type="GO" id="GO:0005634">
    <property type="term" value="C:nucleus"/>
    <property type="evidence" value="ECO:0007669"/>
    <property type="project" value="UniProtKB-SubCell"/>
</dbReference>
<dbReference type="InParanoid" id="A0A1X7VNF5"/>
<dbReference type="GO" id="GO:0000977">
    <property type="term" value="F:RNA polymerase II transcription regulatory region sequence-specific DNA binding"/>
    <property type="evidence" value="ECO:0007669"/>
    <property type="project" value="TreeGrafter"/>
</dbReference>
<dbReference type="Proteomes" id="UP000007879">
    <property type="component" value="Unassembled WGS sequence"/>
</dbReference>
<dbReference type="eggNOG" id="KOG3811">
    <property type="taxonomic scope" value="Eukaryota"/>
</dbReference>
<keyword evidence="10" id="KW-1185">Reference proteome</keyword>